<comment type="caution">
    <text evidence="1">The sequence shown here is derived from an EMBL/GenBank/DDBJ whole genome shotgun (WGS) entry which is preliminary data.</text>
</comment>
<evidence type="ECO:0000313" key="1">
    <source>
        <dbReference type="EMBL" id="NMU24380.1"/>
    </source>
</evidence>
<sequence length="78" mass="8843">RDALRVKVEQFIGAAFRENTDYSRTVASPVLRFSFSRLGQELHVQFSEIESLEFDNADIINNLTVPRINSLGVTIENS</sequence>
<protein>
    <submittedName>
        <fullName evidence="1">Uncharacterized protein</fullName>
    </submittedName>
</protein>
<feature type="non-terminal residue" evidence="1">
    <location>
        <position position="1"/>
    </location>
</feature>
<accession>A0A7Y0X413</accession>
<reference evidence="1 2" key="1">
    <citation type="submission" date="2020-04" db="EMBL/GenBank/DDBJ databases">
        <title>Whole-genome sequencing of Vibrio spp. from China reveals different genetic environments of blaCTX-M-14 among diverse lineages.</title>
        <authorList>
            <person name="Zheng Z."/>
            <person name="Ye L."/>
            <person name="Chen S."/>
        </authorList>
    </citation>
    <scope>NUCLEOTIDE SEQUENCE [LARGE SCALE GENOMIC DNA]</scope>
    <source>
        <strain evidence="1 2">Vb0574</strain>
    </source>
</reference>
<name>A0A7Y0X413_VIBPH</name>
<dbReference type="Proteomes" id="UP000555836">
    <property type="component" value="Unassembled WGS sequence"/>
</dbReference>
<proteinExistence type="predicted"/>
<organism evidence="1 2">
    <name type="scientific">Vibrio parahaemolyticus</name>
    <dbReference type="NCBI Taxonomy" id="670"/>
    <lineage>
        <taxon>Bacteria</taxon>
        <taxon>Pseudomonadati</taxon>
        <taxon>Pseudomonadota</taxon>
        <taxon>Gammaproteobacteria</taxon>
        <taxon>Vibrionales</taxon>
        <taxon>Vibrionaceae</taxon>
        <taxon>Vibrio</taxon>
    </lineage>
</organism>
<dbReference type="EMBL" id="JABCLD010000232">
    <property type="protein sequence ID" value="NMU24380.1"/>
    <property type="molecule type" value="Genomic_DNA"/>
</dbReference>
<gene>
    <name evidence="1" type="ORF">HKB21_01920</name>
</gene>
<evidence type="ECO:0000313" key="2">
    <source>
        <dbReference type="Proteomes" id="UP000555836"/>
    </source>
</evidence>
<dbReference type="AlphaFoldDB" id="A0A7Y0X413"/>